<feature type="compositionally biased region" description="Low complexity" evidence="1">
    <location>
        <begin position="49"/>
        <end position="65"/>
    </location>
</feature>
<organism evidence="2 3">
    <name type="scientific">Myxozyma melibiosi</name>
    <dbReference type="NCBI Taxonomy" id="54550"/>
    <lineage>
        <taxon>Eukaryota</taxon>
        <taxon>Fungi</taxon>
        <taxon>Dikarya</taxon>
        <taxon>Ascomycota</taxon>
        <taxon>Saccharomycotina</taxon>
        <taxon>Lipomycetes</taxon>
        <taxon>Lipomycetales</taxon>
        <taxon>Lipomycetaceae</taxon>
        <taxon>Myxozyma</taxon>
    </lineage>
</organism>
<dbReference type="RefSeq" id="XP_064768043.1">
    <property type="nucleotide sequence ID" value="XM_064912674.1"/>
</dbReference>
<evidence type="ECO:0000313" key="2">
    <source>
        <dbReference type="EMBL" id="KAK7205010.1"/>
    </source>
</evidence>
<proteinExistence type="predicted"/>
<feature type="compositionally biased region" description="Polar residues" evidence="1">
    <location>
        <begin position="242"/>
        <end position="251"/>
    </location>
</feature>
<accession>A0ABR1F5A0</accession>
<keyword evidence="3" id="KW-1185">Reference proteome</keyword>
<evidence type="ECO:0000313" key="3">
    <source>
        <dbReference type="Proteomes" id="UP001498771"/>
    </source>
</evidence>
<dbReference type="Proteomes" id="UP001498771">
    <property type="component" value="Unassembled WGS sequence"/>
</dbReference>
<protein>
    <submittedName>
        <fullName evidence="2">Uncharacterized protein</fullName>
    </submittedName>
</protein>
<dbReference type="GeneID" id="90038186"/>
<comment type="caution">
    <text evidence="2">The sequence shown here is derived from an EMBL/GenBank/DDBJ whole genome shotgun (WGS) entry which is preliminary data.</text>
</comment>
<reference evidence="2 3" key="1">
    <citation type="submission" date="2024-03" db="EMBL/GenBank/DDBJ databases">
        <title>Genome-scale model development and genomic sequencing of the oleaginous clade Lipomyces.</title>
        <authorList>
            <consortium name="Lawrence Berkeley National Laboratory"/>
            <person name="Czajka J.J."/>
            <person name="Han Y."/>
            <person name="Kim J."/>
            <person name="Mondo S.J."/>
            <person name="Hofstad B.A."/>
            <person name="Robles A."/>
            <person name="Haridas S."/>
            <person name="Riley R."/>
            <person name="LaButti K."/>
            <person name="Pangilinan J."/>
            <person name="Andreopoulos W."/>
            <person name="Lipzen A."/>
            <person name="Yan J."/>
            <person name="Wang M."/>
            <person name="Ng V."/>
            <person name="Grigoriev I.V."/>
            <person name="Spatafora J.W."/>
            <person name="Magnuson J.K."/>
            <person name="Baker S.E."/>
            <person name="Pomraning K.R."/>
        </authorList>
    </citation>
    <scope>NUCLEOTIDE SEQUENCE [LARGE SCALE GENOMIC DNA]</scope>
    <source>
        <strain evidence="2 3">Phaff 52-87</strain>
    </source>
</reference>
<dbReference type="EMBL" id="JBBJBU010000006">
    <property type="protein sequence ID" value="KAK7205010.1"/>
    <property type="molecule type" value="Genomic_DNA"/>
</dbReference>
<dbReference type="Pfam" id="PF17234">
    <property type="entry name" value="MPM1"/>
    <property type="match status" value="1"/>
</dbReference>
<gene>
    <name evidence="2" type="ORF">BZA70DRAFT_278855</name>
</gene>
<feature type="compositionally biased region" description="Low complexity" evidence="1">
    <location>
        <begin position="217"/>
        <end position="241"/>
    </location>
</feature>
<feature type="region of interest" description="Disordered" evidence="1">
    <location>
        <begin position="48"/>
        <end position="69"/>
    </location>
</feature>
<evidence type="ECO:0000256" key="1">
    <source>
        <dbReference type="SAM" id="MobiDB-lite"/>
    </source>
</evidence>
<feature type="compositionally biased region" description="Basic and acidic residues" evidence="1">
    <location>
        <begin position="188"/>
        <end position="202"/>
    </location>
</feature>
<feature type="compositionally biased region" description="Polar residues" evidence="1">
    <location>
        <begin position="204"/>
        <end position="216"/>
    </location>
</feature>
<feature type="region of interest" description="Disordered" evidence="1">
    <location>
        <begin position="187"/>
        <end position="251"/>
    </location>
</feature>
<name>A0ABR1F5A0_9ASCO</name>
<dbReference type="InterPro" id="IPR035187">
    <property type="entry name" value="Mpm1"/>
</dbReference>
<sequence>MKDLNKDRTVRRISLEEFQQRCASTNHNTVLEDESFFNASSLFTLPQLSSSSPSSSSSSSAPASSLRQRIEQQKIRVANTLIERYEKLFFSDNVDPRSTPIQRFLPEPLYDPAAHGAAPTPTFDSSPPSSPLAALGSWCRELRRSMFLESQGARTKVWDHFSQEPAGKVDQIRGTISSLYDRLSVESGGDRVLDSRSDDFARAESNSKTASELPTGSSPSPSSSSTSPSSATTPSPSASPSLLNVRSQTQKPTAHSMLLPLNFADRAYPSPNDAQLKNCMDLAGKGVWDSFGVWRCLLPNHDGSFPDFNAPGRTRLFEKYDDYLHWRMLKNQDLQKTAAVESEHVDDVFDRILADTAAPTLVDPTTLFASLKPFISVATAESEFNKVNHLRKVDKPAPDAKLVGQSEAVTQSYDHASGKTSTVRTTRKIYSDNSVVEEVVRDEK</sequence>